<keyword evidence="5" id="KW-0378">Hydrolase</keyword>
<dbReference type="EC" id="3.6.1.7" evidence="2 5"/>
<dbReference type="InterPro" id="IPR017968">
    <property type="entry name" value="Acylphosphatase_CS"/>
</dbReference>
<dbReference type="PRINTS" id="PR00112">
    <property type="entry name" value="ACYLPHPHTASE"/>
</dbReference>
<sequence>MNIANILRAKNLKAKTLRAARRASIGQRPSGTDRPQVQHNAVRVIVHGKVQGVGFREYVAKRATRLGLSGWVRNRSDGTVEVLVSRSGNVDSLVQSCNKGPKRARVDHVDVETCRAKGLGKGFGKRRLYEIIDDPAAITTYQRLGIDQGGEAFGPLHRSGLLKTYSEDSVASARDFWREHWSADIDPALHIAYENLTGKPDPRVVPPKQYRALHRVFNGDRLVKRAFVDKSLYPYLVRTERQPTNYLRRINGRYVDSDNNIIDAADVPQMLAERSRRAIIKPSRTANGAKVNLLEVGNNSELAVKGRVRSLAQIERLYGDAFVVQEVIEQHPIMAKVHPHSVNTLRMLTLRLGREIHHLLTFARFGANGRVNDNAGTGGVCVGVQPDGSFMPQGFNEHAEVLTRHPTTGVSFAELEHIPNYRAFTEFVLGLHHDLQYYDLVSWDIAVGKDGLPFFLEHNFEGAMWIYQLTTRQPVFGDVTEDALAYARHLHRDR</sequence>
<evidence type="ECO:0000259" key="7">
    <source>
        <dbReference type="PROSITE" id="PS51160"/>
    </source>
</evidence>
<feature type="active site" evidence="5">
    <location>
        <position position="56"/>
    </location>
</feature>
<dbReference type="Proteomes" id="UP000460435">
    <property type="component" value="Unassembled WGS sequence"/>
</dbReference>
<feature type="active site" evidence="5">
    <location>
        <position position="74"/>
    </location>
</feature>
<evidence type="ECO:0000256" key="6">
    <source>
        <dbReference type="RuleBase" id="RU004168"/>
    </source>
</evidence>
<protein>
    <recommendedName>
        <fullName evidence="3 5">acylphosphatase</fullName>
        <ecNumber evidence="2 5">3.6.1.7</ecNumber>
    </recommendedName>
</protein>
<evidence type="ECO:0000313" key="8">
    <source>
        <dbReference type="EMBL" id="NDL60249.1"/>
    </source>
</evidence>
<dbReference type="Pfam" id="PF00708">
    <property type="entry name" value="Acylphosphatase"/>
    <property type="match status" value="1"/>
</dbReference>
<dbReference type="InterPro" id="IPR001792">
    <property type="entry name" value="Acylphosphatase-like_dom"/>
</dbReference>
<dbReference type="SUPFAM" id="SSF54975">
    <property type="entry name" value="Acylphosphatase/BLUF domain-like"/>
    <property type="match status" value="1"/>
</dbReference>
<comment type="similarity">
    <text evidence="1 6">Belongs to the acylphosphatase family.</text>
</comment>
<dbReference type="PANTHER" id="PTHR47268:SF4">
    <property type="entry name" value="ACYLPHOSPHATASE"/>
    <property type="match status" value="1"/>
</dbReference>
<dbReference type="AlphaFoldDB" id="A0A7K3MAC0"/>
<evidence type="ECO:0000256" key="4">
    <source>
        <dbReference type="ARBA" id="ARBA00047645"/>
    </source>
</evidence>
<dbReference type="InterPro" id="IPR020456">
    <property type="entry name" value="Acylphosphatase"/>
</dbReference>
<accession>A0A7K3MAC0</accession>
<reference evidence="8 9" key="1">
    <citation type="submission" date="2019-11" db="EMBL/GenBank/DDBJ databases">
        <authorList>
            <person name="Li X.-J."/>
            <person name="Feng X.-M."/>
        </authorList>
    </citation>
    <scope>NUCLEOTIDE SEQUENCE [LARGE SCALE GENOMIC DNA]</scope>
    <source>
        <strain evidence="8 9">XMNu-373</strain>
    </source>
</reference>
<evidence type="ECO:0000256" key="2">
    <source>
        <dbReference type="ARBA" id="ARBA00012150"/>
    </source>
</evidence>
<organism evidence="8 9">
    <name type="scientific">Phytoactinopolyspora mesophila</name>
    <dbReference type="NCBI Taxonomy" id="2650750"/>
    <lineage>
        <taxon>Bacteria</taxon>
        <taxon>Bacillati</taxon>
        <taxon>Actinomycetota</taxon>
        <taxon>Actinomycetes</taxon>
        <taxon>Jiangellales</taxon>
        <taxon>Jiangellaceae</taxon>
        <taxon>Phytoactinopolyspora</taxon>
    </lineage>
</organism>
<gene>
    <name evidence="8" type="ORF">F7O44_24550</name>
</gene>
<feature type="domain" description="Acylphosphatase-like" evidence="7">
    <location>
        <begin position="41"/>
        <end position="127"/>
    </location>
</feature>
<dbReference type="Gene3D" id="3.30.70.100">
    <property type="match status" value="1"/>
</dbReference>
<dbReference type="RefSeq" id="WP_162452946.1">
    <property type="nucleotide sequence ID" value="NZ_WLZY01000010.1"/>
</dbReference>
<evidence type="ECO:0000256" key="5">
    <source>
        <dbReference type="PROSITE-ProRule" id="PRU00520"/>
    </source>
</evidence>
<keyword evidence="9" id="KW-1185">Reference proteome</keyword>
<dbReference type="PROSITE" id="PS00150">
    <property type="entry name" value="ACYLPHOSPHATASE_1"/>
    <property type="match status" value="1"/>
</dbReference>
<evidence type="ECO:0000256" key="1">
    <source>
        <dbReference type="ARBA" id="ARBA00005614"/>
    </source>
</evidence>
<dbReference type="GO" id="GO:0003998">
    <property type="term" value="F:acylphosphatase activity"/>
    <property type="evidence" value="ECO:0007669"/>
    <property type="project" value="UniProtKB-EC"/>
</dbReference>
<dbReference type="PANTHER" id="PTHR47268">
    <property type="entry name" value="ACYLPHOSPHATASE"/>
    <property type="match status" value="1"/>
</dbReference>
<evidence type="ECO:0000313" key="9">
    <source>
        <dbReference type="Proteomes" id="UP000460435"/>
    </source>
</evidence>
<dbReference type="PROSITE" id="PS51160">
    <property type="entry name" value="ACYLPHOSPHATASE_3"/>
    <property type="match status" value="1"/>
</dbReference>
<name>A0A7K3MAC0_9ACTN</name>
<dbReference type="InterPro" id="IPR039523">
    <property type="entry name" value="RimK-rel_E_lig_ATP-grasp"/>
</dbReference>
<proteinExistence type="inferred from homology"/>
<comment type="catalytic activity">
    <reaction evidence="4 5">
        <text>an acyl phosphate + H2O = a carboxylate + phosphate + H(+)</text>
        <dbReference type="Rhea" id="RHEA:14965"/>
        <dbReference type="ChEBI" id="CHEBI:15377"/>
        <dbReference type="ChEBI" id="CHEBI:15378"/>
        <dbReference type="ChEBI" id="CHEBI:29067"/>
        <dbReference type="ChEBI" id="CHEBI:43474"/>
        <dbReference type="ChEBI" id="CHEBI:59918"/>
        <dbReference type="EC" id="3.6.1.7"/>
    </reaction>
</comment>
<dbReference type="InterPro" id="IPR036046">
    <property type="entry name" value="Acylphosphatase-like_dom_sf"/>
</dbReference>
<dbReference type="Pfam" id="PF14397">
    <property type="entry name" value="ATPgrasp_ST"/>
    <property type="match status" value="1"/>
</dbReference>
<dbReference type="EMBL" id="WLZY01000010">
    <property type="protein sequence ID" value="NDL60249.1"/>
    <property type="molecule type" value="Genomic_DNA"/>
</dbReference>
<evidence type="ECO:0000256" key="3">
    <source>
        <dbReference type="ARBA" id="ARBA00015991"/>
    </source>
</evidence>
<comment type="caution">
    <text evidence="8">The sequence shown here is derived from an EMBL/GenBank/DDBJ whole genome shotgun (WGS) entry which is preliminary data.</text>
</comment>